<evidence type="ECO:0000256" key="22">
    <source>
        <dbReference type="SAM" id="MobiDB-lite"/>
    </source>
</evidence>
<evidence type="ECO:0000256" key="20">
    <source>
        <dbReference type="ARBA" id="ARBA00044770"/>
    </source>
</evidence>
<comment type="similarity">
    <text evidence="3">In the N-terminal section; belongs to the glycosyltransferase 51 family.</text>
</comment>
<evidence type="ECO:0000256" key="16">
    <source>
        <dbReference type="ARBA" id="ARBA00023268"/>
    </source>
</evidence>
<sequence>MTSEDQRPTDPTPPSSGASAPERPPERGETDLAQAAQLFWAALMRALARAARGLGRGAAGVAGWSGRQGSAALGAMGRGGQTLAARGSENAAKLKQKAAEAAAARRATRDEARDATEAGAEGEAPQAPRPAAPRVPIQRRIGDAWRAAGARRRARLEQRTLRPAAAVRATRWVWRSVFAVSFVLLFLAVLAGGVLVWAVRDLPLADMLPPLEEPTLTVENQQGETLFSRGAYRAGYVALADMPAHLPQAVSAIEDRRFWDHPGIDIEGIGRAAWRNLRSGGVVEGGSTITQQLVKVLYLDPDRTYKRKLQEMVLALGLERQLGKERIMELYLNSTYLGSGAWGMPAAAQIYFDKPVQELSLAESAILAASIRAPSVINPEADLARARERGATVLGVMADLGMVEPAAAEAARSELAALEPSPPPARAGSYFADWVLSEAQELAGAVDGPMTVTATLDPELQARAEQILQNAIADRGGAAGASQGAIVAMTPEGHIKAMVGGVDYGASQFNRATDALRQPGSTFKLPVYLAALVMGAEPNMLVPDEPIDIDGYKPQNFTGNYAGNVPLNEAFSRSLNAAAVRLGQEVGIDNVITVARQLGIEGKLTETPSLALGTSEVTLLDMTEAYAAILAGRAPIRATGISNLKLGETGVALSVSGADPNAVKLNRTREPMLRMLRQVVTDGTGKRAQIPGFAAGKTGTSQNSRDGWFIGFTDSMVIGVWIGNDDNSPMQEVTGGGLPAEIWREVALASGGSNAQAAPAAQPAQPAPQPQQQGQNAQRLRQQAGAQAAQSCNVRACSRAYRSFRASDCTFQPYSGPRKLCTR</sequence>
<evidence type="ECO:0000256" key="1">
    <source>
        <dbReference type="ARBA" id="ARBA00004752"/>
    </source>
</evidence>
<dbReference type="RefSeq" id="WP_242652195.1">
    <property type="nucleotide sequence ID" value="NZ_FNAT01000001.1"/>
</dbReference>
<evidence type="ECO:0000259" key="24">
    <source>
        <dbReference type="Pfam" id="PF00905"/>
    </source>
</evidence>
<dbReference type="GO" id="GO:0030288">
    <property type="term" value="C:outer membrane-bounded periplasmic space"/>
    <property type="evidence" value="ECO:0007669"/>
    <property type="project" value="TreeGrafter"/>
</dbReference>
<evidence type="ECO:0000256" key="5">
    <source>
        <dbReference type="ARBA" id="ARBA00012448"/>
    </source>
</evidence>
<dbReference type="Pfam" id="PF07886">
    <property type="entry name" value="BA14K"/>
    <property type="match status" value="1"/>
</dbReference>
<dbReference type="SUPFAM" id="SSF53955">
    <property type="entry name" value="Lysozyme-like"/>
    <property type="match status" value="1"/>
</dbReference>
<dbReference type="InterPro" id="IPR012338">
    <property type="entry name" value="Beta-lactam/transpept-like"/>
</dbReference>
<dbReference type="InterPro" id="IPR001460">
    <property type="entry name" value="PCN-bd_Tpept"/>
</dbReference>
<keyword evidence="16" id="KW-0511">Multifunctional enzyme</keyword>
<comment type="catalytic activity">
    <reaction evidence="21">
        <text>[GlcNAc-(1-&gt;4)-Mur2Ac(oyl-L-Ala-gamma-D-Glu-L-Lys-D-Ala-D-Ala)](n)-di-trans,octa-cis-undecaprenyl diphosphate + beta-D-GlcNAc-(1-&gt;4)-Mur2Ac(oyl-L-Ala-gamma-D-Glu-L-Lys-D-Ala-D-Ala)-di-trans,octa-cis-undecaprenyl diphosphate = [GlcNAc-(1-&gt;4)-Mur2Ac(oyl-L-Ala-gamma-D-Glu-L-Lys-D-Ala-D-Ala)](n+1)-di-trans,octa-cis-undecaprenyl diphosphate + di-trans,octa-cis-undecaprenyl diphosphate + H(+)</text>
        <dbReference type="Rhea" id="RHEA:23708"/>
        <dbReference type="Rhea" id="RHEA-COMP:9602"/>
        <dbReference type="Rhea" id="RHEA-COMP:9603"/>
        <dbReference type="ChEBI" id="CHEBI:15378"/>
        <dbReference type="ChEBI" id="CHEBI:58405"/>
        <dbReference type="ChEBI" id="CHEBI:60033"/>
        <dbReference type="ChEBI" id="CHEBI:78435"/>
        <dbReference type="EC" id="2.4.99.28"/>
    </reaction>
</comment>
<evidence type="ECO:0000256" key="4">
    <source>
        <dbReference type="ARBA" id="ARBA00010270"/>
    </source>
</evidence>
<evidence type="ECO:0000256" key="2">
    <source>
        <dbReference type="ARBA" id="ARBA00007090"/>
    </source>
</evidence>
<evidence type="ECO:0000256" key="11">
    <source>
        <dbReference type="ARBA" id="ARBA00022679"/>
    </source>
</evidence>
<evidence type="ECO:0000256" key="15">
    <source>
        <dbReference type="ARBA" id="ARBA00022984"/>
    </source>
</evidence>
<dbReference type="STRING" id="521013.SAMN04488567_1094"/>
<feature type="region of interest" description="Disordered" evidence="22">
    <location>
        <begin position="751"/>
        <end position="782"/>
    </location>
</feature>
<dbReference type="PANTHER" id="PTHR32282">
    <property type="entry name" value="BINDING PROTEIN TRANSPEPTIDASE, PUTATIVE-RELATED"/>
    <property type="match status" value="1"/>
</dbReference>
<dbReference type="UniPathway" id="UPA00219"/>
<dbReference type="GO" id="GO:0071555">
    <property type="term" value="P:cell wall organization"/>
    <property type="evidence" value="ECO:0007669"/>
    <property type="project" value="UniProtKB-KW"/>
</dbReference>
<keyword evidence="9" id="KW-0645">Protease</keyword>
<comment type="catalytic activity">
    <reaction evidence="19">
        <text>Preferential cleavage: (Ac)2-L-Lys-D-Ala-|-D-Ala. Also transpeptidation of peptidyl-alanyl moieties that are N-acyl substituents of D-alanine.</text>
        <dbReference type="EC" id="3.4.16.4"/>
    </reaction>
</comment>
<feature type="transmembrane region" description="Helical" evidence="23">
    <location>
        <begin position="177"/>
        <end position="199"/>
    </location>
</feature>
<dbReference type="GO" id="GO:0009252">
    <property type="term" value="P:peptidoglycan biosynthetic process"/>
    <property type="evidence" value="ECO:0007669"/>
    <property type="project" value="UniProtKB-UniPathway"/>
</dbReference>
<feature type="compositionally biased region" description="Basic and acidic residues" evidence="22">
    <location>
        <begin position="107"/>
        <end position="116"/>
    </location>
</feature>
<dbReference type="NCBIfam" id="TIGR02074">
    <property type="entry name" value="PBP_1a_fam"/>
    <property type="match status" value="1"/>
</dbReference>
<evidence type="ECO:0000256" key="6">
    <source>
        <dbReference type="ARBA" id="ARBA00020552"/>
    </source>
</evidence>
<keyword evidence="10" id="KW-0328">Glycosyltransferase</keyword>
<evidence type="ECO:0000313" key="27">
    <source>
        <dbReference type="Proteomes" id="UP000198922"/>
    </source>
</evidence>
<evidence type="ECO:0000256" key="21">
    <source>
        <dbReference type="ARBA" id="ARBA00049902"/>
    </source>
</evidence>
<dbReference type="Gene3D" id="1.10.3810.10">
    <property type="entry name" value="Biosynthetic peptidoglycan transglycosylase-like"/>
    <property type="match status" value="1"/>
</dbReference>
<keyword evidence="23" id="KW-1133">Transmembrane helix</keyword>
<evidence type="ECO:0000256" key="8">
    <source>
        <dbReference type="ARBA" id="ARBA00022645"/>
    </source>
</evidence>
<dbReference type="InterPro" id="IPR012413">
    <property type="entry name" value="BA14K"/>
</dbReference>
<evidence type="ECO:0000256" key="23">
    <source>
        <dbReference type="SAM" id="Phobius"/>
    </source>
</evidence>
<dbReference type="InterPro" id="IPR001264">
    <property type="entry name" value="Glyco_trans_51"/>
</dbReference>
<dbReference type="EMBL" id="FNAT01000001">
    <property type="protein sequence ID" value="SDE17812.1"/>
    <property type="molecule type" value="Genomic_DNA"/>
</dbReference>
<evidence type="ECO:0000256" key="14">
    <source>
        <dbReference type="ARBA" id="ARBA00022960"/>
    </source>
</evidence>
<dbReference type="InterPro" id="IPR023346">
    <property type="entry name" value="Lysozyme-like_dom_sf"/>
</dbReference>
<dbReference type="Pfam" id="PF00905">
    <property type="entry name" value="Transpeptidase"/>
    <property type="match status" value="1"/>
</dbReference>
<feature type="region of interest" description="Disordered" evidence="22">
    <location>
        <begin position="1"/>
        <end position="30"/>
    </location>
</feature>
<dbReference type="GO" id="GO:0008658">
    <property type="term" value="F:penicillin binding"/>
    <property type="evidence" value="ECO:0007669"/>
    <property type="project" value="InterPro"/>
</dbReference>
<keyword evidence="23" id="KW-0472">Membrane</keyword>
<accession>A0A1G7ASW7</accession>
<dbReference type="Proteomes" id="UP000198922">
    <property type="component" value="Unassembled WGS sequence"/>
</dbReference>
<organism evidence="26 27">
    <name type="scientific">Limimaricola pyoseonensis</name>
    <dbReference type="NCBI Taxonomy" id="521013"/>
    <lineage>
        <taxon>Bacteria</taxon>
        <taxon>Pseudomonadati</taxon>
        <taxon>Pseudomonadota</taxon>
        <taxon>Alphaproteobacteria</taxon>
        <taxon>Rhodobacterales</taxon>
        <taxon>Paracoccaceae</taxon>
        <taxon>Limimaricola</taxon>
    </lineage>
</organism>
<feature type="compositionally biased region" description="Low complexity" evidence="22">
    <location>
        <begin position="117"/>
        <end position="126"/>
    </location>
</feature>
<feature type="domain" description="Glycosyl transferase family 51" evidence="25">
    <location>
        <begin position="233"/>
        <end position="397"/>
    </location>
</feature>
<dbReference type="FunFam" id="1.10.3810.10:FF:000001">
    <property type="entry name" value="Penicillin-binding protein 1A"/>
    <property type="match status" value="1"/>
</dbReference>
<dbReference type="GO" id="GO:0030246">
    <property type="term" value="F:carbohydrate binding"/>
    <property type="evidence" value="ECO:0007669"/>
    <property type="project" value="UniProtKB-KW"/>
</dbReference>
<keyword evidence="7" id="KW-1003">Cell membrane</keyword>
<dbReference type="InterPro" id="IPR036950">
    <property type="entry name" value="PBP_transglycosylase"/>
</dbReference>
<dbReference type="GO" id="GO:0006508">
    <property type="term" value="P:proteolysis"/>
    <property type="evidence" value="ECO:0007669"/>
    <property type="project" value="UniProtKB-KW"/>
</dbReference>
<evidence type="ECO:0000256" key="13">
    <source>
        <dbReference type="ARBA" id="ARBA00022801"/>
    </source>
</evidence>
<proteinExistence type="inferred from homology"/>
<evidence type="ECO:0000256" key="19">
    <source>
        <dbReference type="ARBA" id="ARBA00034000"/>
    </source>
</evidence>
<keyword evidence="14" id="KW-0133">Cell shape</keyword>
<dbReference type="PANTHER" id="PTHR32282:SF33">
    <property type="entry name" value="PEPTIDOGLYCAN GLYCOSYLTRANSFERASE"/>
    <property type="match status" value="1"/>
</dbReference>
<dbReference type="InterPro" id="IPR050396">
    <property type="entry name" value="Glycosyltr_51/Transpeptidase"/>
</dbReference>
<comment type="function">
    <text evidence="18">Has immunoglobulin-binding and hemagglutination properties, and can bind to mannose. Essential for virulence. May be involved in LPS biosynthesis or polysaccharide transport.</text>
</comment>
<name>A0A1G7ASW7_9RHOB</name>
<dbReference type="GO" id="GO:0008360">
    <property type="term" value="P:regulation of cell shape"/>
    <property type="evidence" value="ECO:0007669"/>
    <property type="project" value="UniProtKB-KW"/>
</dbReference>
<gene>
    <name evidence="26" type="ORF">SAMN04488567_1094</name>
</gene>
<evidence type="ECO:0000313" key="26">
    <source>
        <dbReference type="EMBL" id="SDE17812.1"/>
    </source>
</evidence>
<reference evidence="27" key="1">
    <citation type="submission" date="2016-10" db="EMBL/GenBank/DDBJ databases">
        <authorList>
            <person name="Varghese N."/>
            <person name="Submissions S."/>
        </authorList>
    </citation>
    <scope>NUCLEOTIDE SEQUENCE [LARGE SCALE GENOMIC DNA]</scope>
    <source>
        <strain evidence="27">DSM 21424</strain>
    </source>
</reference>
<keyword evidence="12" id="KW-0430">Lectin</keyword>
<dbReference type="EC" id="2.4.99.28" evidence="20"/>
<feature type="domain" description="Penicillin-binding protein transpeptidase" evidence="24">
    <location>
        <begin position="484"/>
        <end position="715"/>
    </location>
</feature>
<evidence type="ECO:0000256" key="12">
    <source>
        <dbReference type="ARBA" id="ARBA00022734"/>
    </source>
</evidence>
<keyword evidence="17" id="KW-0961">Cell wall biogenesis/degradation</keyword>
<evidence type="ECO:0000256" key="17">
    <source>
        <dbReference type="ARBA" id="ARBA00023316"/>
    </source>
</evidence>
<dbReference type="GO" id="GO:0008955">
    <property type="term" value="F:peptidoglycan glycosyltransferase activity"/>
    <property type="evidence" value="ECO:0007669"/>
    <property type="project" value="UniProtKB-EC"/>
</dbReference>
<keyword evidence="27" id="KW-1185">Reference proteome</keyword>
<keyword evidence="8" id="KW-0121">Carboxypeptidase</keyword>
<keyword evidence="23" id="KW-0812">Transmembrane</keyword>
<dbReference type="SUPFAM" id="SSF56601">
    <property type="entry name" value="beta-lactamase/transpeptidase-like"/>
    <property type="match status" value="1"/>
</dbReference>
<evidence type="ECO:0000256" key="10">
    <source>
        <dbReference type="ARBA" id="ARBA00022676"/>
    </source>
</evidence>
<keyword evidence="11" id="KW-0808">Transferase</keyword>
<evidence type="ECO:0000256" key="3">
    <source>
        <dbReference type="ARBA" id="ARBA00007739"/>
    </source>
</evidence>
<comment type="similarity">
    <text evidence="4">Belongs to the BA14k family.</text>
</comment>
<keyword evidence="15" id="KW-0573">Peptidoglycan synthesis</keyword>
<keyword evidence="13" id="KW-0378">Hydrolase</keyword>
<dbReference type="EC" id="3.4.16.4" evidence="5"/>
<evidence type="ECO:0000256" key="18">
    <source>
        <dbReference type="ARBA" id="ARBA00025321"/>
    </source>
</evidence>
<comment type="pathway">
    <text evidence="1">Cell wall biogenesis; peptidoglycan biosynthesis.</text>
</comment>
<comment type="similarity">
    <text evidence="2">In the C-terminal section; belongs to the transpeptidase family.</text>
</comment>
<feature type="region of interest" description="Disordered" evidence="22">
    <location>
        <begin position="84"/>
        <end position="136"/>
    </location>
</feature>
<evidence type="ECO:0000256" key="9">
    <source>
        <dbReference type="ARBA" id="ARBA00022670"/>
    </source>
</evidence>
<dbReference type="Gene3D" id="3.40.710.10">
    <property type="entry name" value="DD-peptidase/beta-lactamase superfamily"/>
    <property type="match status" value="1"/>
</dbReference>
<dbReference type="AlphaFoldDB" id="A0A1G7ASW7"/>
<evidence type="ECO:0000259" key="25">
    <source>
        <dbReference type="Pfam" id="PF00912"/>
    </source>
</evidence>
<dbReference type="Pfam" id="PF00912">
    <property type="entry name" value="Transgly"/>
    <property type="match status" value="1"/>
</dbReference>
<dbReference type="GO" id="GO:0009002">
    <property type="term" value="F:serine-type D-Ala-D-Ala carboxypeptidase activity"/>
    <property type="evidence" value="ECO:0007669"/>
    <property type="project" value="UniProtKB-EC"/>
</dbReference>
<protein>
    <recommendedName>
        <fullName evidence="6">Lectin-like protein BA14k</fullName>
        <ecNumber evidence="20">2.4.99.28</ecNumber>
        <ecNumber evidence="5">3.4.16.4</ecNumber>
    </recommendedName>
</protein>
<evidence type="ECO:0000256" key="7">
    <source>
        <dbReference type="ARBA" id="ARBA00022475"/>
    </source>
</evidence>